<evidence type="ECO:0000259" key="6">
    <source>
        <dbReference type="Pfam" id="PF12698"/>
    </source>
</evidence>
<proteinExistence type="predicted"/>
<dbReference type="PANTHER" id="PTHR43471:SF3">
    <property type="entry name" value="ABC TRANSPORTER PERMEASE PROTEIN NATB"/>
    <property type="match status" value="1"/>
</dbReference>
<comment type="caution">
    <text evidence="7">The sequence shown here is derived from an EMBL/GenBank/DDBJ whole genome shotgun (WGS) entry which is preliminary data.</text>
</comment>
<protein>
    <submittedName>
        <fullName evidence="7">ABC transporter permease</fullName>
    </submittedName>
</protein>
<evidence type="ECO:0000313" key="8">
    <source>
        <dbReference type="Proteomes" id="UP001429354"/>
    </source>
</evidence>
<sequence length="393" mass="42784">MKTLRAVMTVMRKELRDIFRDRRTLVLALGLSPLLTPILIIGLGTLGESRARSQIEKPLELPVVGREHAPNLIAWLEGQNVVIKAPPKDIEAAIANQDEDVILRIGPEFAQQWRKSLPAPLEIIQDSTRQDAQIPVQRLQGLLSGYGGQTGSLRLLARGVSPGTATAIQIRRTDLATPEAQRGRMLSFILPYFLIIAAFLGGASLILDATAGERERQSLEPLLATPAARGAIVSGKIAAACMLALISLLLTLLAFKLGALLSPTVGRQMEVSFPAIARLVLILLPMVFIGTTLLTYLAASAKSMKEAQSHMTWLMLLPMLPTIVLLVNPVKTQMWQFAVPFLSQNQLILKVVRGEVITAAQWALYLAAGFGLAGLLWFAATRRYQQEQLAISG</sequence>
<dbReference type="InterPro" id="IPR013525">
    <property type="entry name" value="ABC2_TM"/>
</dbReference>
<dbReference type="PANTHER" id="PTHR43471">
    <property type="entry name" value="ABC TRANSPORTER PERMEASE"/>
    <property type="match status" value="1"/>
</dbReference>
<accession>A0ABX0AGC3</accession>
<comment type="subcellular location">
    <subcellularLocation>
        <location evidence="1">Membrane</location>
        <topology evidence="1">Multi-pass membrane protein</topology>
    </subcellularLocation>
</comment>
<evidence type="ECO:0000256" key="1">
    <source>
        <dbReference type="ARBA" id="ARBA00004141"/>
    </source>
</evidence>
<dbReference type="RefSeq" id="WP_162350092.1">
    <property type="nucleotide sequence ID" value="NZ_QOVG01000007.1"/>
</dbReference>
<dbReference type="EMBL" id="QOVG01000007">
    <property type="protein sequence ID" value="NDK39520.1"/>
    <property type="molecule type" value="Genomic_DNA"/>
</dbReference>
<feature type="transmembrane region" description="Helical" evidence="5">
    <location>
        <begin position="362"/>
        <end position="380"/>
    </location>
</feature>
<feature type="transmembrane region" description="Helical" evidence="5">
    <location>
        <begin position="237"/>
        <end position="255"/>
    </location>
</feature>
<evidence type="ECO:0000256" key="3">
    <source>
        <dbReference type="ARBA" id="ARBA00022989"/>
    </source>
</evidence>
<feature type="transmembrane region" description="Helical" evidence="5">
    <location>
        <begin position="311"/>
        <end position="330"/>
    </location>
</feature>
<feature type="transmembrane region" description="Helical" evidence="5">
    <location>
        <begin position="275"/>
        <end position="299"/>
    </location>
</feature>
<dbReference type="Proteomes" id="UP001429354">
    <property type="component" value="Unassembled WGS sequence"/>
</dbReference>
<reference evidence="7 8" key="1">
    <citation type="submission" date="2018-07" db="EMBL/GenBank/DDBJ databases">
        <title>Whole genome Sequencing of Pseudoxanthomonas gei KCTC 32298 (T).</title>
        <authorList>
            <person name="Kumar S."/>
            <person name="Bansal K."/>
            <person name="Kaur A."/>
            <person name="Patil P."/>
            <person name="Sharma S."/>
            <person name="Patil P.B."/>
        </authorList>
    </citation>
    <scope>NUCLEOTIDE SEQUENCE [LARGE SCALE GENOMIC DNA]</scope>
    <source>
        <strain evidence="7 8">KCTC 32298</strain>
    </source>
</reference>
<evidence type="ECO:0000256" key="5">
    <source>
        <dbReference type="SAM" id="Phobius"/>
    </source>
</evidence>
<keyword evidence="8" id="KW-1185">Reference proteome</keyword>
<organism evidence="7 8">
    <name type="scientific">Pseudoxanthomonas gei</name>
    <dbReference type="NCBI Taxonomy" id="1383030"/>
    <lineage>
        <taxon>Bacteria</taxon>
        <taxon>Pseudomonadati</taxon>
        <taxon>Pseudomonadota</taxon>
        <taxon>Gammaproteobacteria</taxon>
        <taxon>Lysobacterales</taxon>
        <taxon>Lysobacteraceae</taxon>
        <taxon>Pseudoxanthomonas</taxon>
    </lineage>
</organism>
<keyword evidence="2 5" id="KW-0812">Transmembrane</keyword>
<evidence type="ECO:0000256" key="2">
    <source>
        <dbReference type="ARBA" id="ARBA00022692"/>
    </source>
</evidence>
<feature type="transmembrane region" description="Helical" evidence="5">
    <location>
        <begin position="185"/>
        <end position="207"/>
    </location>
</feature>
<evidence type="ECO:0000313" key="7">
    <source>
        <dbReference type="EMBL" id="NDK39520.1"/>
    </source>
</evidence>
<evidence type="ECO:0000256" key="4">
    <source>
        <dbReference type="ARBA" id="ARBA00023136"/>
    </source>
</evidence>
<name>A0ABX0AGC3_9GAMM</name>
<feature type="domain" description="ABC-2 type transporter transmembrane" evidence="6">
    <location>
        <begin position="34"/>
        <end position="378"/>
    </location>
</feature>
<keyword evidence="4 5" id="KW-0472">Membrane</keyword>
<keyword evidence="3 5" id="KW-1133">Transmembrane helix</keyword>
<dbReference type="Pfam" id="PF12698">
    <property type="entry name" value="ABC2_membrane_3"/>
    <property type="match status" value="1"/>
</dbReference>
<gene>
    <name evidence="7" type="ORF">DT603_11775</name>
</gene>